<reference evidence="2" key="1">
    <citation type="journal article" date="2014" name="Genome Announc.">
        <title>Draft genome sequence of the formaldehyde-resistant fungus Byssochlamys spectabilis No. 5 (anamorph Paecilomyces variotii No. 5) (NBRC109023).</title>
        <authorList>
            <person name="Oka T."/>
            <person name="Ekino K."/>
            <person name="Fukuda K."/>
            <person name="Nomura Y."/>
        </authorList>
    </citation>
    <scope>NUCLEOTIDE SEQUENCE [LARGE SCALE GENOMIC DNA]</scope>
    <source>
        <strain evidence="2">No. 5 / NBRC 109023</strain>
    </source>
</reference>
<organism evidence="1 2">
    <name type="scientific">Byssochlamys spectabilis (strain No. 5 / NBRC 109023)</name>
    <name type="common">Paecilomyces variotii</name>
    <dbReference type="NCBI Taxonomy" id="1356009"/>
    <lineage>
        <taxon>Eukaryota</taxon>
        <taxon>Fungi</taxon>
        <taxon>Dikarya</taxon>
        <taxon>Ascomycota</taxon>
        <taxon>Pezizomycotina</taxon>
        <taxon>Eurotiomycetes</taxon>
        <taxon>Eurotiomycetidae</taxon>
        <taxon>Eurotiales</taxon>
        <taxon>Thermoascaceae</taxon>
        <taxon>Paecilomyces</taxon>
    </lineage>
</organism>
<comment type="caution">
    <text evidence="1">The sequence shown here is derived from an EMBL/GenBank/DDBJ whole genome shotgun (WGS) entry which is preliminary data.</text>
</comment>
<name>V5FQZ1_BYSSN</name>
<dbReference type="AlphaFoldDB" id="V5FQZ1"/>
<proteinExistence type="predicted"/>
<sequence length="133" mass="14295">MASSWASGQVLPRFTSSPLQLSALSLIAPDPYRQTLTGFTPHPTPSLAPINYDSIIGRAGDDAESEKTWGWPVILQLCAPVPAAPESVASSRPILSPWLSTEDVLDGHFSHINLVLCGRKTGKLGLEAHYHLP</sequence>
<dbReference type="HOGENOM" id="CLU_1906462_0_0_1"/>
<keyword evidence="2" id="KW-1185">Reference proteome</keyword>
<protein>
    <submittedName>
        <fullName evidence="1">Uncharacterized protein</fullName>
    </submittedName>
</protein>
<dbReference type="EMBL" id="BAUL01000090">
    <property type="protein sequence ID" value="GAD94393.1"/>
    <property type="molecule type" value="Genomic_DNA"/>
</dbReference>
<dbReference type="Proteomes" id="UP000018001">
    <property type="component" value="Unassembled WGS sequence"/>
</dbReference>
<evidence type="ECO:0000313" key="1">
    <source>
        <dbReference type="EMBL" id="GAD94393.1"/>
    </source>
</evidence>
<accession>V5FQZ1</accession>
<dbReference type="InParanoid" id="V5FQZ1"/>
<evidence type="ECO:0000313" key="2">
    <source>
        <dbReference type="Proteomes" id="UP000018001"/>
    </source>
</evidence>
<gene>
    <name evidence="1" type="ORF">PVAR5_3018</name>
</gene>